<sequence length="73" mass="8005">MDKSAYIGNGAWLMPDDNPQNDGGDVLNMLVGGSYQYHGYSIGVEGGIPVYQNLNGIQLRNSWYLNAGFQAMF</sequence>
<dbReference type="RefSeq" id="WP_169602245.1">
    <property type="nucleotide sequence ID" value="NZ_CP046565.1"/>
</dbReference>
<organism evidence="1 2">
    <name type="scientific">Methylococcus geothermalis</name>
    <dbReference type="NCBI Taxonomy" id="2681310"/>
    <lineage>
        <taxon>Bacteria</taxon>
        <taxon>Pseudomonadati</taxon>
        <taxon>Pseudomonadota</taxon>
        <taxon>Gammaproteobacteria</taxon>
        <taxon>Methylococcales</taxon>
        <taxon>Methylococcaceae</taxon>
        <taxon>Methylococcus</taxon>
    </lineage>
</organism>
<protein>
    <submittedName>
        <fullName evidence="1">Uncharacterized protein</fullName>
    </submittedName>
</protein>
<reference evidence="2" key="1">
    <citation type="submission" date="2019-12" db="EMBL/GenBank/DDBJ databases">
        <authorList>
            <person name="Awala S.I."/>
            <person name="Rhee S.K."/>
        </authorList>
    </citation>
    <scope>NUCLEOTIDE SEQUENCE [LARGE SCALE GENOMIC DNA]</scope>
    <source>
        <strain evidence="2">IM1</strain>
    </source>
</reference>
<keyword evidence="2" id="KW-1185">Reference proteome</keyword>
<proteinExistence type="predicted"/>
<evidence type="ECO:0000313" key="2">
    <source>
        <dbReference type="Proteomes" id="UP000503004"/>
    </source>
</evidence>
<accession>A0A858Q5E9</accession>
<dbReference type="KEGG" id="metu:GNH96_03245"/>
<dbReference type="EMBL" id="CP046565">
    <property type="protein sequence ID" value="QJD29080.1"/>
    <property type="molecule type" value="Genomic_DNA"/>
</dbReference>
<evidence type="ECO:0000313" key="1">
    <source>
        <dbReference type="EMBL" id="QJD29080.1"/>
    </source>
</evidence>
<dbReference type="Proteomes" id="UP000503004">
    <property type="component" value="Chromosome"/>
</dbReference>
<name>A0A858Q5E9_9GAMM</name>
<gene>
    <name evidence="1" type="ORF">GNH96_03245</name>
</gene>
<dbReference type="AlphaFoldDB" id="A0A858Q5E9"/>